<dbReference type="InterPro" id="IPR012337">
    <property type="entry name" value="RNaseH-like_sf"/>
</dbReference>
<dbReference type="PANTHER" id="PTHR47515">
    <property type="entry name" value="LOW CALCIUM RESPONSE LOCUS PROTEIN T"/>
    <property type="match status" value="1"/>
</dbReference>
<evidence type="ECO:0000259" key="1">
    <source>
        <dbReference type="PROSITE" id="PS50994"/>
    </source>
</evidence>
<comment type="caution">
    <text evidence="2">The sequence shown here is derived from an EMBL/GenBank/DDBJ whole genome shotgun (WGS) entry which is preliminary data.</text>
</comment>
<sequence>MIDTSLSGVRVARELDRIAELRGHPCMVVSDNGTELTSNAIFGWQEDRQVAWLYIAPGKPLQNGFVESFNGCLRDECLL</sequence>
<dbReference type="GO" id="GO:0003676">
    <property type="term" value="F:nucleic acid binding"/>
    <property type="evidence" value="ECO:0007669"/>
    <property type="project" value="InterPro"/>
</dbReference>
<feature type="domain" description="Integrase catalytic" evidence="1">
    <location>
        <begin position="1"/>
        <end position="79"/>
    </location>
</feature>
<dbReference type="EMBL" id="AAMT01000042">
    <property type="protein sequence ID" value="EAQ10402.1"/>
    <property type="molecule type" value="Genomic_DNA"/>
</dbReference>
<name>A3VMW4_9RHOB</name>
<dbReference type="InterPro" id="IPR036397">
    <property type="entry name" value="RNaseH_sf"/>
</dbReference>
<dbReference type="InterPro" id="IPR001584">
    <property type="entry name" value="Integrase_cat-core"/>
</dbReference>
<accession>A3VMW4</accession>
<dbReference type="GO" id="GO:0015074">
    <property type="term" value="P:DNA integration"/>
    <property type="evidence" value="ECO:0007669"/>
    <property type="project" value="InterPro"/>
</dbReference>
<dbReference type="eggNOG" id="COG2801">
    <property type="taxonomic scope" value="Bacteria"/>
</dbReference>
<proteinExistence type="predicted"/>
<dbReference type="HOGENOM" id="CLU_027402_31_6_5"/>
<keyword evidence="3" id="KW-1185">Reference proteome</keyword>
<dbReference type="STRING" id="314271.RB2654_21198"/>
<dbReference type="Pfam" id="PF13683">
    <property type="entry name" value="rve_3"/>
    <property type="match status" value="1"/>
</dbReference>
<reference evidence="2 3" key="1">
    <citation type="journal article" date="2010" name="J. Bacteriol.">
        <title>Genome sequences of Pelagibaca bermudensis HTCC2601T and Maritimibacter alkaliphilus HTCC2654T, the type strains of two marine Roseobacter genera.</title>
        <authorList>
            <person name="Thrash J.C."/>
            <person name="Cho J.C."/>
            <person name="Ferriera S."/>
            <person name="Johnson J."/>
            <person name="Vergin K.L."/>
            <person name="Giovannoni S.J."/>
        </authorList>
    </citation>
    <scope>NUCLEOTIDE SEQUENCE [LARGE SCALE GENOMIC DNA]</scope>
    <source>
        <strain evidence="2 3">HTCC2654</strain>
    </source>
</reference>
<dbReference type="PANTHER" id="PTHR47515:SF1">
    <property type="entry name" value="BLR2054 PROTEIN"/>
    <property type="match status" value="1"/>
</dbReference>
<evidence type="ECO:0000313" key="3">
    <source>
        <dbReference type="Proteomes" id="UP000002931"/>
    </source>
</evidence>
<dbReference type="PROSITE" id="PS50994">
    <property type="entry name" value="INTEGRASE"/>
    <property type="match status" value="1"/>
</dbReference>
<protein>
    <submittedName>
        <fullName evidence="2">Transposase</fullName>
    </submittedName>
</protein>
<dbReference type="Gene3D" id="3.30.420.10">
    <property type="entry name" value="Ribonuclease H-like superfamily/Ribonuclease H"/>
    <property type="match status" value="1"/>
</dbReference>
<dbReference type="SUPFAM" id="SSF53098">
    <property type="entry name" value="Ribonuclease H-like"/>
    <property type="match status" value="1"/>
</dbReference>
<dbReference type="Proteomes" id="UP000002931">
    <property type="component" value="Unassembled WGS sequence"/>
</dbReference>
<dbReference type="AlphaFoldDB" id="A3VMW4"/>
<evidence type="ECO:0000313" key="2">
    <source>
        <dbReference type="EMBL" id="EAQ10402.1"/>
    </source>
</evidence>
<organism evidence="2 3">
    <name type="scientific">Maritimibacter alkaliphilus HTCC2654</name>
    <dbReference type="NCBI Taxonomy" id="314271"/>
    <lineage>
        <taxon>Bacteria</taxon>
        <taxon>Pseudomonadati</taxon>
        <taxon>Pseudomonadota</taxon>
        <taxon>Alphaproteobacteria</taxon>
        <taxon>Rhodobacterales</taxon>
        <taxon>Roseobacteraceae</taxon>
        <taxon>Maritimibacter</taxon>
    </lineage>
</organism>
<gene>
    <name evidence="2" type="ORF">RB2654_21198</name>
</gene>